<dbReference type="InterPro" id="IPR014729">
    <property type="entry name" value="Rossmann-like_a/b/a_fold"/>
</dbReference>
<feature type="domain" description="UspA" evidence="2">
    <location>
        <begin position="24"/>
        <end position="162"/>
    </location>
</feature>
<dbReference type="InterPro" id="IPR006016">
    <property type="entry name" value="UspA"/>
</dbReference>
<dbReference type="PANTHER" id="PTHR46268">
    <property type="entry name" value="STRESS RESPONSE PROTEIN NHAX"/>
    <property type="match status" value="1"/>
</dbReference>
<name>A0ABW0J2X0_9BURK</name>
<comment type="caution">
    <text evidence="3">The sequence shown here is derived from an EMBL/GenBank/DDBJ whole genome shotgun (WGS) entry which is preliminary data.</text>
</comment>
<evidence type="ECO:0000259" key="2">
    <source>
        <dbReference type="Pfam" id="PF00582"/>
    </source>
</evidence>
<dbReference type="EMBL" id="JBHSMP010000003">
    <property type="protein sequence ID" value="MFC5427380.1"/>
    <property type="molecule type" value="Genomic_DNA"/>
</dbReference>
<evidence type="ECO:0000313" key="4">
    <source>
        <dbReference type="Proteomes" id="UP001596103"/>
    </source>
</evidence>
<dbReference type="SUPFAM" id="SSF52402">
    <property type="entry name" value="Adenine nucleotide alpha hydrolases-like"/>
    <property type="match status" value="1"/>
</dbReference>
<dbReference type="Gene3D" id="3.40.50.620">
    <property type="entry name" value="HUPs"/>
    <property type="match status" value="1"/>
</dbReference>
<proteinExistence type="inferred from homology"/>
<comment type="similarity">
    <text evidence="1">Belongs to the universal stress protein A family.</text>
</comment>
<protein>
    <submittedName>
        <fullName evidence="3">Universal stress protein</fullName>
    </submittedName>
</protein>
<accession>A0ABW0J2X0</accession>
<dbReference type="PANTHER" id="PTHR46268:SF23">
    <property type="entry name" value="UNIVERSAL STRESS PROTEIN A-RELATED"/>
    <property type="match status" value="1"/>
</dbReference>
<sequence length="172" mass="18913">MSLQAAHASDLTQRKAGEEKMSSFSRILLCYDASREGRRALREGAQLALECHAQTHLLAVLDNAPVQWAMADVTLAVPLDSAEDAAREILREGVARLTAMGLDAQGHFVVGRPIDEIARYCEMLKPDVVVLGHHRRGALARWWEGRDDRLLLDRVSCNVLVVTAPEPEPAPA</sequence>
<organism evidence="3 4">
    <name type="scientific">Paraburkholderia denitrificans</name>
    <dbReference type="NCBI Taxonomy" id="694025"/>
    <lineage>
        <taxon>Bacteria</taxon>
        <taxon>Pseudomonadati</taxon>
        <taxon>Pseudomonadota</taxon>
        <taxon>Betaproteobacteria</taxon>
        <taxon>Burkholderiales</taxon>
        <taxon>Burkholderiaceae</taxon>
        <taxon>Paraburkholderia</taxon>
    </lineage>
</organism>
<reference evidence="4" key="1">
    <citation type="journal article" date="2019" name="Int. J. Syst. Evol. Microbiol.">
        <title>The Global Catalogue of Microorganisms (GCM) 10K type strain sequencing project: providing services to taxonomists for standard genome sequencing and annotation.</title>
        <authorList>
            <consortium name="The Broad Institute Genomics Platform"/>
            <consortium name="The Broad Institute Genome Sequencing Center for Infectious Disease"/>
            <person name="Wu L."/>
            <person name="Ma J."/>
        </authorList>
    </citation>
    <scope>NUCLEOTIDE SEQUENCE [LARGE SCALE GENOMIC DNA]</scope>
    <source>
        <strain evidence="4">CCUG 56042</strain>
    </source>
</reference>
<gene>
    <name evidence="3" type="ORF">ACFPTO_00915</name>
</gene>
<evidence type="ECO:0000313" key="3">
    <source>
        <dbReference type="EMBL" id="MFC5427380.1"/>
    </source>
</evidence>
<keyword evidence="4" id="KW-1185">Reference proteome</keyword>
<dbReference type="Pfam" id="PF00582">
    <property type="entry name" value="Usp"/>
    <property type="match status" value="1"/>
</dbReference>
<dbReference type="Proteomes" id="UP001596103">
    <property type="component" value="Unassembled WGS sequence"/>
</dbReference>
<dbReference type="RefSeq" id="WP_377708756.1">
    <property type="nucleotide sequence ID" value="NZ_JBHSMP010000003.1"/>
</dbReference>
<evidence type="ECO:0000256" key="1">
    <source>
        <dbReference type="ARBA" id="ARBA00008791"/>
    </source>
</evidence>
<dbReference type="CDD" id="cd00293">
    <property type="entry name" value="USP-like"/>
    <property type="match status" value="1"/>
</dbReference>